<sequence>MFSTVMTTIIALLEIHLSTTWQLLRTPLLLVYFTVSQGCQIRDFWPLSFTQSCVVFVKFFPLFFSITVSVLLLHLLLFFVSFLLFHSLRIQLVYLSFYEKHLNASRT</sequence>
<dbReference type="AlphaFoldDB" id="A0A8D8QDA3"/>
<keyword evidence="1" id="KW-0812">Transmembrane</keyword>
<evidence type="ECO:0000256" key="1">
    <source>
        <dbReference type="SAM" id="Phobius"/>
    </source>
</evidence>
<accession>A0A8D8QDA3</accession>
<proteinExistence type="predicted"/>
<name>A0A8D8QDA3_9HEMI</name>
<organism evidence="2">
    <name type="scientific">Cacopsylla melanoneura</name>
    <dbReference type="NCBI Taxonomy" id="428564"/>
    <lineage>
        <taxon>Eukaryota</taxon>
        <taxon>Metazoa</taxon>
        <taxon>Ecdysozoa</taxon>
        <taxon>Arthropoda</taxon>
        <taxon>Hexapoda</taxon>
        <taxon>Insecta</taxon>
        <taxon>Pterygota</taxon>
        <taxon>Neoptera</taxon>
        <taxon>Paraneoptera</taxon>
        <taxon>Hemiptera</taxon>
        <taxon>Sternorrhyncha</taxon>
        <taxon>Psylloidea</taxon>
        <taxon>Psyllidae</taxon>
        <taxon>Psyllinae</taxon>
        <taxon>Cacopsylla</taxon>
    </lineage>
</organism>
<dbReference type="EMBL" id="HBUF01070702">
    <property type="protein sequence ID" value="CAG6629415.1"/>
    <property type="molecule type" value="Transcribed_RNA"/>
</dbReference>
<evidence type="ECO:0000313" key="2">
    <source>
        <dbReference type="EMBL" id="CAG6629415.1"/>
    </source>
</evidence>
<keyword evidence="1" id="KW-1133">Transmembrane helix</keyword>
<keyword evidence="1" id="KW-0472">Membrane</keyword>
<protein>
    <submittedName>
        <fullName evidence="2">Uncharacterized protein</fullName>
    </submittedName>
</protein>
<reference evidence="2" key="1">
    <citation type="submission" date="2021-05" db="EMBL/GenBank/DDBJ databases">
        <authorList>
            <person name="Alioto T."/>
            <person name="Alioto T."/>
            <person name="Gomez Garrido J."/>
        </authorList>
    </citation>
    <scope>NUCLEOTIDE SEQUENCE</scope>
</reference>
<feature type="transmembrane region" description="Helical" evidence="1">
    <location>
        <begin position="62"/>
        <end position="85"/>
    </location>
</feature>